<feature type="transmembrane region" description="Helical" evidence="8">
    <location>
        <begin position="113"/>
        <end position="133"/>
    </location>
</feature>
<sequence length="365" mass="39433">MAKCEQCGAEFSNWFGDVKHRCPKCEQQAAAPQQPPPQVLLPDGTLSPAPVQRTLPAPIVTRILIGINVAVFLAMVLLTRQFVEFDTPTALRWGADYGPATASGEWWRMLTSMFLHGGILHILVNMFALRNLGYTAELFYGRKNFLIIYMLSGFGGSAATLLWRPDSVSVGASGAIFGVAGALAAMVYFKKLPVDRALLKRDIGSIGAVIFYNLLIGAALPIINNAAHVGGLVAGAILGFTLPAMIFRTEREKSNSSGTIAIGIVIALIVAIGITGHQKLAAEEELYRADKAYEAGKKSEALQHLERAAAMHPETFTANFMIGAIYLDEGQPEKAVPFLEKAVQLQPENRAAKQALDRARNSLNK</sequence>
<dbReference type="SMART" id="SM00028">
    <property type="entry name" value="TPR"/>
    <property type="match status" value="2"/>
</dbReference>
<evidence type="ECO:0000313" key="11">
    <source>
        <dbReference type="Proteomes" id="UP000002432"/>
    </source>
</evidence>
<dbReference type="InterPro" id="IPR011990">
    <property type="entry name" value="TPR-like_helical_dom_sf"/>
</dbReference>
<protein>
    <submittedName>
        <fullName evidence="10">Rhomboid-like protein</fullName>
    </submittedName>
</protein>
<keyword evidence="11" id="KW-1185">Reference proteome</keyword>
<dbReference type="HOGENOM" id="CLU_773211_0_0_0"/>
<dbReference type="STRING" id="204669.Acid345_1881"/>
<feature type="transmembrane region" description="Helical" evidence="8">
    <location>
        <begin position="259"/>
        <end position="276"/>
    </location>
</feature>
<dbReference type="PROSITE" id="PS50293">
    <property type="entry name" value="TPR_REGION"/>
    <property type="match status" value="1"/>
</dbReference>
<feature type="transmembrane region" description="Helical" evidence="8">
    <location>
        <begin position="169"/>
        <end position="189"/>
    </location>
</feature>
<feature type="transmembrane region" description="Helical" evidence="8">
    <location>
        <begin position="229"/>
        <end position="247"/>
    </location>
</feature>
<dbReference type="EMBL" id="CP000360">
    <property type="protein sequence ID" value="ABF40882.1"/>
    <property type="molecule type" value="Genomic_DNA"/>
</dbReference>
<evidence type="ECO:0000256" key="5">
    <source>
        <dbReference type="ARBA" id="ARBA00022989"/>
    </source>
</evidence>
<dbReference type="PROSITE" id="PS50005">
    <property type="entry name" value="TPR"/>
    <property type="match status" value="1"/>
</dbReference>
<evidence type="ECO:0000256" key="4">
    <source>
        <dbReference type="ARBA" id="ARBA00022801"/>
    </source>
</evidence>
<feature type="transmembrane region" description="Helical" evidence="8">
    <location>
        <begin position="145"/>
        <end position="163"/>
    </location>
</feature>
<dbReference type="RefSeq" id="WP_011522684.1">
    <property type="nucleotide sequence ID" value="NC_008009.1"/>
</dbReference>
<keyword evidence="3 8" id="KW-0812">Transmembrane</keyword>
<dbReference type="GO" id="GO:0004252">
    <property type="term" value="F:serine-type endopeptidase activity"/>
    <property type="evidence" value="ECO:0007669"/>
    <property type="project" value="InterPro"/>
</dbReference>
<dbReference type="OrthoDB" id="9813074at2"/>
<accession>Q1IQG8</accession>
<dbReference type="eggNOG" id="COG0705">
    <property type="taxonomic scope" value="Bacteria"/>
</dbReference>
<dbReference type="SUPFAM" id="SSF144091">
    <property type="entry name" value="Rhomboid-like"/>
    <property type="match status" value="1"/>
</dbReference>
<evidence type="ECO:0000256" key="6">
    <source>
        <dbReference type="ARBA" id="ARBA00023136"/>
    </source>
</evidence>
<dbReference type="Pfam" id="PF13432">
    <property type="entry name" value="TPR_16"/>
    <property type="match status" value="1"/>
</dbReference>
<keyword evidence="4" id="KW-0378">Hydrolase</keyword>
<comment type="similarity">
    <text evidence="2">Belongs to the peptidase S54 family.</text>
</comment>
<dbReference type="Gene3D" id="1.25.40.10">
    <property type="entry name" value="Tetratricopeptide repeat domain"/>
    <property type="match status" value="1"/>
</dbReference>
<gene>
    <name evidence="10" type="ordered locus">Acid345_1881</name>
</gene>
<evidence type="ECO:0000256" key="1">
    <source>
        <dbReference type="ARBA" id="ARBA00004141"/>
    </source>
</evidence>
<dbReference type="InterPro" id="IPR035952">
    <property type="entry name" value="Rhomboid-like_sf"/>
</dbReference>
<evidence type="ECO:0000259" key="9">
    <source>
        <dbReference type="Pfam" id="PF01694"/>
    </source>
</evidence>
<evidence type="ECO:0000256" key="8">
    <source>
        <dbReference type="SAM" id="Phobius"/>
    </source>
</evidence>
<evidence type="ECO:0000256" key="3">
    <source>
        <dbReference type="ARBA" id="ARBA00022692"/>
    </source>
</evidence>
<proteinExistence type="inferred from homology"/>
<dbReference type="Pfam" id="PF01694">
    <property type="entry name" value="Rhomboid"/>
    <property type="match status" value="1"/>
</dbReference>
<dbReference type="KEGG" id="aba:Acid345_1881"/>
<feature type="repeat" description="TPR" evidence="7">
    <location>
        <begin position="316"/>
        <end position="349"/>
    </location>
</feature>
<evidence type="ECO:0000256" key="7">
    <source>
        <dbReference type="PROSITE-ProRule" id="PRU00339"/>
    </source>
</evidence>
<feature type="transmembrane region" description="Helical" evidence="8">
    <location>
        <begin position="63"/>
        <end position="83"/>
    </location>
</feature>
<dbReference type="InterPro" id="IPR050925">
    <property type="entry name" value="Rhomboid_protease_S54"/>
</dbReference>
<keyword evidence="5 8" id="KW-1133">Transmembrane helix</keyword>
<dbReference type="InterPro" id="IPR022764">
    <property type="entry name" value="Peptidase_S54_rhomboid_dom"/>
</dbReference>
<evidence type="ECO:0000313" key="10">
    <source>
        <dbReference type="EMBL" id="ABF40882.1"/>
    </source>
</evidence>
<keyword evidence="6 8" id="KW-0472">Membrane</keyword>
<comment type="subcellular location">
    <subcellularLocation>
        <location evidence="1">Membrane</location>
        <topology evidence="1">Multi-pass membrane protein</topology>
    </subcellularLocation>
</comment>
<dbReference type="EnsemblBacteria" id="ABF40882">
    <property type="protein sequence ID" value="ABF40882"/>
    <property type="gene ID" value="Acid345_1881"/>
</dbReference>
<dbReference type="PANTHER" id="PTHR43731:SF14">
    <property type="entry name" value="PRESENILIN-ASSOCIATED RHOMBOID-LIKE PROTEIN, MITOCHONDRIAL"/>
    <property type="match status" value="1"/>
</dbReference>
<dbReference type="PANTHER" id="PTHR43731">
    <property type="entry name" value="RHOMBOID PROTEASE"/>
    <property type="match status" value="1"/>
</dbReference>
<dbReference type="GO" id="GO:0016020">
    <property type="term" value="C:membrane"/>
    <property type="evidence" value="ECO:0007669"/>
    <property type="project" value="UniProtKB-SubCell"/>
</dbReference>
<evidence type="ECO:0000256" key="2">
    <source>
        <dbReference type="ARBA" id="ARBA00009045"/>
    </source>
</evidence>
<name>Q1IQG8_KORVE</name>
<dbReference type="eggNOG" id="COG0457">
    <property type="taxonomic scope" value="Bacteria"/>
</dbReference>
<feature type="domain" description="Peptidase S54 rhomboid" evidence="9">
    <location>
        <begin position="104"/>
        <end position="242"/>
    </location>
</feature>
<dbReference type="InterPro" id="IPR019734">
    <property type="entry name" value="TPR_rpt"/>
</dbReference>
<organism evidence="10 11">
    <name type="scientific">Koribacter versatilis (strain Ellin345)</name>
    <dbReference type="NCBI Taxonomy" id="204669"/>
    <lineage>
        <taxon>Bacteria</taxon>
        <taxon>Pseudomonadati</taxon>
        <taxon>Acidobacteriota</taxon>
        <taxon>Terriglobia</taxon>
        <taxon>Terriglobales</taxon>
        <taxon>Candidatus Korobacteraceae</taxon>
        <taxon>Candidatus Korobacter</taxon>
    </lineage>
</organism>
<dbReference type="Proteomes" id="UP000002432">
    <property type="component" value="Chromosome"/>
</dbReference>
<dbReference type="Gene3D" id="1.20.1540.10">
    <property type="entry name" value="Rhomboid-like"/>
    <property type="match status" value="1"/>
</dbReference>
<dbReference type="AlphaFoldDB" id="Q1IQG8"/>
<reference evidence="10 11" key="1">
    <citation type="journal article" date="2009" name="Appl. Environ. Microbiol.">
        <title>Three genomes from the phylum Acidobacteria provide insight into the lifestyles of these microorganisms in soils.</title>
        <authorList>
            <person name="Ward N.L."/>
            <person name="Challacombe J.F."/>
            <person name="Janssen P.H."/>
            <person name="Henrissat B."/>
            <person name="Coutinho P.M."/>
            <person name="Wu M."/>
            <person name="Xie G."/>
            <person name="Haft D.H."/>
            <person name="Sait M."/>
            <person name="Badger J."/>
            <person name="Barabote R.D."/>
            <person name="Bradley B."/>
            <person name="Brettin T.S."/>
            <person name="Brinkac L.M."/>
            <person name="Bruce D."/>
            <person name="Creasy T."/>
            <person name="Daugherty S.C."/>
            <person name="Davidsen T.M."/>
            <person name="DeBoy R.T."/>
            <person name="Detter J.C."/>
            <person name="Dodson R.J."/>
            <person name="Durkin A.S."/>
            <person name="Ganapathy A."/>
            <person name="Gwinn-Giglio M."/>
            <person name="Han C.S."/>
            <person name="Khouri H."/>
            <person name="Kiss H."/>
            <person name="Kothari S.P."/>
            <person name="Madupu R."/>
            <person name="Nelson K.E."/>
            <person name="Nelson W.C."/>
            <person name="Paulsen I."/>
            <person name="Penn K."/>
            <person name="Ren Q."/>
            <person name="Rosovitz M.J."/>
            <person name="Selengut J.D."/>
            <person name="Shrivastava S."/>
            <person name="Sullivan S.A."/>
            <person name="Tapia R."/>
            <person name="Thompson L.S."/>
            <person name="Watkins K.L."/>
            <person name="Yang Q."/>
            <person name="Yu C."/>
            <person name="Zafar N."/>
            <person name="Zhou L."/>
            <person name="Kuske C.R."/>
        </authorList>
    </citation>
    <scope>NUCLEOTIDE SEQUENCE [LARGE SCALE GENOMIC DNA]</scope>
    <source>
        <strain evidence="10 11">Ellin345</strain>
    </source>
</reference>
<keyword evidence="7" id="KW-0802">TPR repeat</keyword>
<feature type="transmembrane region" description="Helical" evidence="8">
    <location>
        <begin position="201"/>
        <end position="223"/>
    </location>
</feature>
<dbReference type="SUPFAM" id="SSF48452">
    <property type="entry name" value="TPR-like"/>
    <property type="match status" value="1"/>
</dbReference>